<reference evidence="1 2" key="1">
    <citation type="submission" date="2019-06" db="EMBL/GenBank/DDBJ databases">
        <title>Sequencing the genomes of 1000 actinobacteria strains.</title>
        <authorList>
            <person name="Klenk H.-P."/>
        </authorList>
    </citation>
    <scope>NUCLEOTIDE SEQUENCE [LARGE SCALE GENOMIC DNA]</scope>
    <source>
        <strain evidence="1 2">DSM 45928</strain>
    </source>
</reference>
<dbReference type="InParanoid" id="A0A543APZ9"/>
<dbReference type="Proteomes" id="UP000317043">
    <property type="component" value="Unassembled WGS sequence"/>
</dbReference>
<name>A0A543APZ9_9ACTN</name>
<keyword evidence="2" id="KW-1185">Reference proteome</keyword>
<protein>
    <submittedName>
        <fullName evidence="1">Uncharacterized protein</fullName>
    </submittedName>
</protein>
<evidence type="ECO:0000313" key="1">
    <source>
        <dbReference type="EMBL" id="TQL74657.1"/>
    </source>
</evidence>
<dbReference type="AlphaFoldDB" id="A0A543APZ9"/>
<gene>
    <name evidence="1" type="ORF">FB566_0143</name>
</gene>
<organism evidence="1 2">
    <name type="scientific">Stackebrandtia endophytica</name>
    <dbReference type="NCBI Taxonomy" id="1496996"/>
    <lineage>
        <taxon>Bacteria</taxon>
        <taxon>Bacillati</taxon>
        <taxon>Actinomycetota</taxon>
        <taxon>Actinomycetes</taxon>
        <taxon>Glycomycetales</taxon>
        <taxon>Glycomycetaceae</taxon>
        <taxon>Stackebrandtia</taxon>
    </lineage>
</organism>
<evidence type="ECO:0000313" key="2">
    <source>
        <dbReference type="Proteomes" id="UP000317043"/>
    </source>
</evidence>
<dbReference type="EMBL" id="VFOW01000001">
    <property type="protein sequence ID" value="TQL74657.1"/>
    <property type="molecule type" value="Genomic_DNA"/>
</dbReference>
<sequence>MRVPFHHVDPRCRISVIDPWQTVIAGYVQWQGFSTLIEGDRRMIGFHRVVHMPRGLVRKTCLTCKTRWPCPHHVLSLAVTETTWLEEDPLWMDPLWPDPFDLEGDDPR</sequence>
<comment type="caution">
    <text evidence="1">The sequence shown here is derived from an EMBL/GenBank/DDBJ whole genome shotgun (WGS) entry which is preliminary data.</text>
</comment>
<accession>A0A543APZ9</accession>
<proteinExistence type="predicted"/>